<dbReference type="InterPro" id="IPR050534">
    <property type="entry name" value="Coronavir_polyprotein_1ab"/>
</dbReference>
<dbReference type="GO" id="GO:0005524">
    <property type="term" value="F:ATP binding"/>
    <property type="evidence" value="ECO:0007669"/>
    <property type="project" value="UniProtKB-KW"/>
</dbReference>
<organism evidence="14">
    <name type="scientific">Prasinoderma coloniale</name>
    <dbReference type="NCBI Taxonomy" id="156133"/>
    <lineage>
        <taxon>Eukaryota</taxon>
        <taxon>Viridiplantae</taxon>
        <taxon>Prasinodermophyta</taxon>
        <taxon>Prasinodermophyceae</taxon>
        <taxon>Prasinodermales</taxon>
        <taxon>Prasinodermaceae</taxon>
        <taxon>Prasinoderma</taxon>
    </lineage>
</organism>
<evidence type="ECO:0000256" key="7">
    <source>
        <dbReference type="ARBA" id="ARBA00022801"/>
    </source>
</evidence>
<evidence type="ECO:0000256" key="8">
    <source>
        <dbReference type="ARBA" id="ARBA00022806"/>
    </source>
</evidence>
<keyword evidence="10" id="KW-0539">Nucleus</keyword>
<proteinExistence type="inferred from homology"/>
<dbReference type="InterPro" id="IPR041679">
    <property type="entry name" value="DNA2/NAM7-like_C"/>
</dbReference>
<accession>A0A7R9XXM4</accession>
<dbReference type="SMART" id="SM00487">
    <property type="entry name" value="DEXDc"/>
    <property type="match status" value="1"/>
</dbReference>
<gene>
    <name evidence="14" type="ORF">PCOL08062_LOCUS2652</name>
</gene>
<feature type="region of interest" description="Disordered" evidence="12">
    <location>
        <begin position="1"/>
        <end position="27"/>
    </location>
</feature>
<keyword evidence="7" id="KW-0378">Hydrolase</keyword>
<feature type="compositionally biased region" description="Low complexity" evidence="12">
    <location>
        <begin position="7"/>
        <end position="23"/>
    </location>
</feature>
<evidence type="ECO:0000256" key="1">
    <source>
        <dbReference type="ARBA" id="ARBA00004123"/>
    </source>
</evidence>
<dbReference type="InterPro" id="IPR047187">
    <property type="entry name" value="SF1_C_Upf1"/>
</dbReference>
<evidence type="ECO:0000256" key="12">
    <source>
        <dbReference type="SAM" id="MobiDB-lite"/>
    </source>
</evidence>
<dbReference type="Gene3D" id="3.40.50.300">
    <property type="entry name" value="P-loop containing nucleotide triphosphate hydrolases"/>
    <property type="match status" value="2"/>
</dbReference>
<evidence type="ECO:0000313" key="14">
    <source>
        <dbReference type="EMBL" id="CAD8232710.1"/>
    </source>
</evidence>
<dbReference type="GO" id="GO:0005737">
    <property type="term" value="C:cytoplasm"/>
    <property type="evidence" value="ECO:0007669"/>
    <property type="project" value="UniProtKB-SubCell"/>
</dbReference>
<dbReference type="Pfam" id="PF13087">
    <property type="entry name" value="AAA_12"/>
    <property type="match status" value="1"/>
</dbReference>
<protein>
    <recommendedName>
        <fullName evidence="4">DNA helicase</fullName>
        <ecNumber evidence="4">3.6.4.12</ecNumber>
    </recommendedName>
</protein>
<dbReference type="EMBL" id="HBDZ01003425">
    <property type="protein sequence ID" value="CAD8232710.1"/>
    <property type="molecule type" value="Transcribed_RNA"/>
</dbReference>
<dbReference type="CDD" id="cd18808">
    <property type="entry name" value="SF1_C_Upf1"/>
    <property type="match status" value="1"/>
</dbReference>
<dbReference type="GO" id="GO:0043139">
    <property type="term" value="F:5'-3' DNA helicase activity"/>
    <property type="evidence" value="ECO:0007669"/>
    <property type="project" value="TreeGrafter"/>
</dbReference>
<evidence type="ECO:0000256" key="11">
    <source>
        <dbReference type="ARBA" id="ARBA00048432"/>
    </source>
</evidence>
<dbReference type="EC" id="3.6.4.12" evidence="4"/>
<dbReference type="PANTHER" id="PTHR43788:SF8">
    <property type="entry name" value="DNA-BINDING PROTEIN SMUBP-2"/>
    <property type="match status" value="1"/>
</dbReference>
<dbReference type="InterPro" id="IPR048761">
    <property type="entry name" value="SMUBP-2_HCS1_1B"/>
</dbReference>
<dbReference type="PANTHER" id="PTHR43788">
    <property type="entry name" value="DNA2/NAM7 HELICASE FAMILY MEMBER"/>
    <property type="match status" value="1"/>
</dbReference>
<sequence>MSVHMDAPTAAATAGALPPGRTAEPNSDALATDAALCAVLWDHLRASAEHRLHELISDAVSGAVGRESGGWHALAAGECAGEGEGRRLTPQAFAAATLPLLEEEHKAELAAAAEAVEEADAASNAGTKSALAARGRCIPRLRLESAEAGLLGRTLLRLVPSSAGATLGEHRVSQNDIVQVRRMKGDGAVLCEGVVYRLYDAAIVVAAEDPPDGEMNVPLRVVKLANEVTHTRLRQHCERLARAEDGAGVAGDLVRVAFGGAEPRFADANVVQVKEGAWINRGLDASQREAVRHALSAQHVALVHGPPGTGKTTAVVEYVLQEIQRGNRVLCCAASNAAVDNLVERLAAAPARCGVVRVGHPARMLPAVLSNCLDAHVARADNSELASDIAREMKDLTCTLVTAKGAERREARRELRRLGKEQRVRQRAAVQEVLAGAQVVATTLMGAAGRDLHGMEFDVCVVDEAAQALEAACWLALLHARKAVLAGDHLQLPPTIQSTEADKGGLGVTLFQRLHRVLGEKVTRMLTVQYRMHADICGWASGALYEGALRPHPSVARRTLAQLLGAETDGRGKPQQALGGDEGGLPVLLLFDTAGCDGYEEAACDEGESKWNEGEAQLAMAHVRSLLAQGVAAQDVGVIAPYAAQVTRLRELRAEAGGALAEVEVSTVDGFQGREKEAIIISFVRSNDAHQVGFLADDRRMNVAVTRARRHCALVADSETASASSFLKGLVEHFMALGEISSPAALEA</sequence>
<dbReference type="GO" id="GO:0016787">
    <property type="term" value="F:hydrolase activity"/>
    <property type="evidence" value="ECO:0007669"/>
    <property type="project" value="UniProtKB-KW"/>
</dbReference>
<keyword evidence="9" id="KW-0067">ATP-binding</keyword>
<dbReference type="CDD" id="cd18044">
    <property type="entry name" value="DEXXQc_SMUBP2"/>
    <property type="match status" value="1"/>
</dbReference>
<name>A0A7R9XXM4_9VIRI</name>
<reference evidence="14" key="1">
    <citation type="submission" date="2021-01" db="EMBL/GenBank/DDBJ databases">
        <authorList>
            <person name="Corre E."/>
            <person name="Pelletier E."/>
            <person name="Niang G."/>
            <person name="Scheremetjew M."/>
            <person name="Finn R."/>
            <person name="Kale V."/>
            <person name="Holt S."/>
            <person name="Cochrane G."/>
            <person name="Meng A."/>
            <person name="Brown T."/>
            <person name="Cohen L."/>
        </authorList>
    </citation>
    <scope>NUCLEOTIDE SEQUENCE</scope>
    <source>
        <strain evidence="14">CCMP1413</strain>
    </source>
</reference>
<evidence type="ECO:0000256" key="9">
    <source>
        <dbReference type="ARBA" id="ARBA00022840"/>
    </source>
</evidence>
<comment type="catalytic activity">
    <reaction evidence="11">
        <text>ATP + H2O = ADP + phosphate + H(+)</text>
        <dbReference type="Rhea" id="RHEA:13065"/>
        <dbReference type="ChEBI" id="CHEBI:15377"/>
        <dbReference type="ChEBI" id="CHEBI:15378"/>
        <dbReference type="ChEBI" id="CHEBI:30616"/>
        <dbReference type="ChEBI" id="CHEBI:43474"/>
        <dbReference type="ChEBI" id="CHEBI:456216"/>
        <dbReference type="EC" id="3.6.4.12"/>
    </reaction>
    <physiologicalReaction direction="left-to-right" evidence="11">
        <dbReference type="Rhea" id="RHEA:13066"/>
    </physiologicalReaction>
</comment>
<dbReference type="Pfam" id="PF13086">
    <property type="entry name" value="AAA_11"/>
    <property type="match status" value="1"/>
</dbReference>
<dbReference type="InterPro" id="IPR041677">
    <property type="entry name" value="DNA2/NAM7_AAA_11"/>
</dbReference>
<dbReference type="Gene3D" id="2.40.30.270">
    <property type="match status" value="1"/>
</dbReference>
<dbReference type="InterPro" id="IPR027417">
    <property type="entry name" value="P-loop_NTPase"/>
</dbReference>
<evidence type="ECO:0000256" key="5">
    <source>
        <dbReference type="ARBA" id="ARBA00022490"/>
    </source>
</evidence>
<dbReference type="InterPro" id="IPR014001">
    <property type="entry name" value="Helicase_ATP-bd"/>
</dbReference>
<dbReference type="AlphaFoldDB" id="A0A7R9XXM4"/>
<comment type="similarity">
    <text evidence="3">Belongs to the DNA2/NAM7 helicase family.</text>
</comment>
<dbReference type="GO" id="GO:0005634">
    <property type="term" value="C:nucleus"/>
    <property type="evidence" value="ECO:0007669"/>
    <property type="project" value="UniProtKB-SubCell"/>
</dbReference>
<keyword evidence="6" id="KW-0547">Nucleotide-binding</keyword>
<feature type="domain" description="Helicase ATP-binding" evidence="13">
    <location>
        <begin position="279"/>
        <end position="531"/>
    </location>
</feature>
<evidence type="ECO:0000256" key="10">
    <source>
        <dbReference type="ARBA" id="ARBA00023242"/>
    </source>
</evidence>
<evidence type="ECO:0000259" key="13">
    <source>
        <dbReference type="SMART" id="SM00487"/>
    </source>
</evidence>
<dbReference type="Pfam" id="PF21138">
    <property type="entry name" value="SMUBP-2_HCS1_1B"/>
    <property type="match status" value="1"/>
</dbReference>
<keyword evidence="8" id="KW-0347">Helicase</keyword>
<dbReference type="GO" id="GO:0003723">
    <property type="term" value="F:RNA binding"/>
    <property type="evidence" value="ECO:0007669"/>
    <property type="project" value="InterPro"/>
</dbReference>
<evidence type="ECO:0000256" key="2">
    <source>
        <dbReference type="ARBA" id="ARBA00004496"/>
    </source>
</evidence>
<evidence type="ECO:0000256" key="6">
    <source>
        <dbReference type="ARBA" id="ARBA00022741"/>
    </source>
</evidence>
<dbReference type="SUPFAM" id="SSF52540">
    <property type="entry name" value="P-loop containing nucleoside triphosphate hydrolases"/>
    <property type="match status" value="1"/>
</dbReference>
<evidence type="ECO:0000256" key="3">
    <source>
        <dbReference type="ARBA" id="ARBA00007913"/>
    </source>
</evidence>
<keyword evidence="5" id="KW-0963">Cytoplasm</keyword>
<evidence type="ECO:0000256" key="4">
    <source>
        <dbReference type="ARBA" id="ARBA00012551"/>
    </source>
</evidence>
<comment type="subcellular location">
    <subcellularLocation>
        <location evidence="2">Cytoplasm</location>
    </subcellularLocation>
    <subcellularLocation>
        <location evidence="1">Nucleus</location>
    </subcellularLocation>
</comment>